<keyword evidence="2" id="KW-0808">Transferase</keyword>
<reference evidence="3 4" key="1">
    <citation type="submission" date="2017-07" db="EMBL/GenBank/DDBJ databases">
        <title>Phylogenetic study on the rhizospheric bacterium Ochrobactrum sp. A44.</title>
        <authorList>
            <person name="Krzyzanowska D.M."/>
            <person name="Ossowicki A."/>
            <person name="Rajewska M."/>
            <person name="Maciag T."/>
            <person name="Kaczynski Z."/>
            <person name="Czerwicka M."/>
            <person name="Jafra S."/>
        </authorList>
    </citation>
    <scope>NUCLEOTIDE SEQUENCE [LARGE SCALE GENOMIC DNA]</scope>
    <source>
        <strain evidence="3 4">CCUG 30717</strain>
    </source>
</reference>
<protein>
    <submittedName>
        <fullName evidence="2">N-acetyltransferase</fullName>
    </submittedName>
    <submittedName>
        <fullName evidence="3">Putative acetyltransferase protein</fullName>
    </submittedName>
</protein>
<dbReference type="PANTHER" id="PTHR31435:SF9">
    <property type="entry name" value="PROTEIN NATD1"/>
    <property type="match status" value="1"/>
</dbReference>
<dbReference type="GeneID" id="93108277"/>
<dbReference type="SUPFAM" id="SSF55729">
    <property type="entry name" value="Acyl-CoA N-acyltransferases (Nat)"/>
    <property type="match status" value="1"/>
</dbReference>
<name>A0A1A9FM30_9HYPH</name>
<evidence type="ECO:0000313" key="4">
    <source>
        <dbReference type="Proteomes" id="UP000216188"/>
    </source>
</evidence>
<dbReference type="Proteomes" id="UP000216188">
    <property type="component" value="Unassembled WGS sequence"/>
</dbReference>
<dbReference type="AlphaFoldDB" id="A0A1A9FM30"/>
<dbReference type="PANTHER" id="PTHR31435">
    <property type="entry name" value="PROTEIN NATD1"/>
    <property type="match status" value="1"/>
</dbReference>
<gene>
    <name evidence="3" type="ORF">CEV34_0627</name>
    <name evidence="2" type="ORF">EHE22_19620</name>
</gene>
<dbReference type="Gene3D" id="3.40.630.30">
    <property type="match status" value="1"/>
</dbReference>
<comment type="caution">
    <text evidence="2">The sequence shown here is derived from an EMBL/GenBank/DDBJ whole genome shotgun (WGS) entry which is preliminary data.</text>
</comment>
<accession>A0A1A9FM30</accession>
<sequence>MAENIQIQKADSTDSGRYFANIDGDEAEMTYTKLGPALISIDHTFVPDSMRGKGVAQALALNAVEDARKTGWKIIPRCSFMQAQVKRHPDWSDVIASD</sequence>
<dbReference type="PROSITE" id="PS51729">
    <property type="entry name" value="GNAT_YJDJ"/>
    <property type="match status" value="1"/>
</dbReference>
<evidence type="ECO:0000313" key="5">
    <source>
        <dbReference type="Proteomes" id="UP000526233"/>
    </source>
</evidence>
<dbReference type="RefSeq" id="WP_007876113.1">
    <property type="nucleotide sequence ID" value="NZ_CAXURC020000001.1"/>
</dbReference>
<dbReference type="EMBL" id="PKQI01000003">
    <property type="protein sequence ID" value="NNV22624.1"/>
    <property type="molecule type" value="Genomic_DNA"/>
</dbReference>
<evidence type="ECO:0000313" key="3">
    <source>
        <dbReference type="EMBL" id="OYR30238.1"/>
    </source>
</evidence>
<dbReference type="STRING" id="419475.A8A54_07505"/>
<dbReference type="GO" id="GO:0016740">
    <property type="term" value="F:transferase activity"/>
    <property type="evidence" value="ECO:0007669"/>
    <property type="project" value="UniProtKB-KW"/>
</dbReference>
<dbReference type="OrthoDB" id="9800945at2"/>
<evidence type="ECO:0000313" key="2">
    <source>
        <dbReference type="EMBL" id="NNV22624.1"/>
    </source>
</evidence>
<feature type="domain" description="N-acetyltransferase" evidence="1">
    <location>
        <begin position="10"/>
        <end position="96"/>
    </location>
</feature>
<evidence type="ECO:0000259" key="1">
    <source>
        <dbReference type="PROSITE" id="PS51729"/>
    </source>
</evidence>
<dbReference type="EMBL" id="NNRM01000006">
    <property type="protein sequence ID" value="OYR30238.1"/>
    <property type="molecule type" value="Genomic_DNA"/>
</dbReference>
<dbReference type="Pfam" id="PF14542">
    <property type="entry name" value="Acetyltransf_CG"/>
    <property type="match status" value="1"/>
</dbReference>
<organism evidence="2 5">
    <name type="scientific">Brucella pseudogrignonensis</name>
    <dbReference type="NCBI Taxonomy" id="419475"/>
    <lineage>
        <taxon>Bacteria</taxon>
        <taxon>Pseudomonadati</taxon>
        <taxon>Pseudomonadota</taxon>
        <taxon>Alphaproteobacteria</taxon>
        <taxon>Hyphomicrobiales</taxon>
        <taxon>Brucellaceae</taxon>
        <taxon>Brucella/Ochrobactrum group</taxon>
        <taxon>Brucella</taxon>
    </lineage>
</organism>
<dbReference type="Proteomes" id="UP000526233">
    <property type="component" value="Unassembled WGS sequence"/>
</dbReference>
<reference evidence="2 5" key="2">
    <citation type="submission" date="2018-11" db="EMBL/GenBank/DDBJ databases">
        <title>Genome sequencing and analysis.</title>
        <authorList>
            <person name="Huang Y.-T."/>
        </authorList>
    </citation>
    <scope>NUCLEOTIDE SEQUENCE [LARGE SCALE GENOMIC DNA]</scope>
    <source>
        <strain evidence="2 5">SHIN</strain>
    </source>
</reference>
<dbReference type="InterPro" id="IPR016181">
    <property type="entry name" value="Acyl_CoA_acyltransferase"/>
</dbReference>
<dbReference type="InterPro" id="IPR045057">
    <property type="entry name" value="Gcn5-rel_NAT"/>
</dbReference>
<keyword evidence="4" id="KW-1185">Reference proteome</keyword>
<proteinExistence type="predicted"/>
<dbReference type="KEGG" id="ops:A8A54_07505"/>
<dbReference type="InterPro" id="IPR031165">
    <property type="entry name" value="GNAT_YJDJ"/>
</dbReference>